<dbReference type="EMBL" id="CAJMWZ010000031">
    <property type="protein sequence ID" value="CAE6409680.1"/>
    <property type="molecule type" value="Genomic_DNA"/>
</dbReference>
<proteinExistence type="predicted"/>
<dbReference type="AlphaFoldDB" id="A0A8H2WUV7"/>
<dbReference type="Proteomes" id="UP000663850">
    <property type="component" value="Unassembled WGS sequence"/>
</dbReference>
<gene>
    <name evidence="3" type="ORF">RDB_LOCUS352</name>
</gene>
<sequence length="179" mass="18687">MRSVILGAFGCVSSLVPSIMALNVPRPNHVAAGLLVIPNNLTIMTPRDTSSMLERQLFDFGSPFSSGFSGLRHLAARQGCNAATEGEIVVEAEFAASLDLFVTAGDAAYRPRLAATTRDAAIETRIAVQEEAVARAGVAALPSMANLGAVRMDKHASASPSATSRAIPPVQMKPSAVVR</sequence>
<name>A0A8H2WUV7_9AGAM</name>
<keyword evidence="2" id="KW-0732">Signal</keyword>
<feature type="chain" id="PRO_5034048536" evidence="2">
    <location>
        <begin position="22"/>
        <end position="179"/>
    </location>
</feature>
<organism evidence="3 4">
    <name type="scientific">Rhizoctonia solani</name>
    <dbReference type="NCBI Taxonomy" id="456999"/>
    <lineage>
        <taxon>Eukaryota</taxon>
        <taxon>Fungi</taxon>
        <taxon>Dikarya</taxon>
        <taxon>Basidiomycota</taxon>
        <taxon>Agaricomycotina</taxon>
        <taxon>Agaricomycetes</taxon>
        <taxon>Cantharellales</taxon>
        <taxon>Ceratobasidiaceae</taxon>
        <taxon>Rhizoctonia</taxon>
    </lineage>
</organism>
<evidence type="ECO:0000313" key="3">
    <source>
        <dbReference type="EMBL" id="CAE6409680.1"/>
    </source>
</evidence>
<reference evidence="3" key="1">
    <citation type="submission" date="2021-01" db="EMBL/GenBank/DDBJ databases">
        <authorList>
            <person name="Kaushik A."/>
        </authorList>
    </citation>
    <scope>NUCLEOTIDE SEQUENCE</scope>
    <source>
        <strain evidence="3">Type strain: AG8-Rh-89/</strain>
    </source>
</reference>
<evidence type="ECO:0000256" key="2">
    <source>
        <dbReference type="SAM" id="SignalP"/>
    </source>
</evidence>
<feature type="region of interest" description="Disordered" evidence="1">
    <location>
        <begin position="157"/>
        <end position="179"/>
    </location>
</feature>
<evidence type="ECO:0000256" key="1">
    <source>
        <dbReference type="SAM" id="MobiDB-lite"/>
    </source>
</evidence>
<comment type="caution">
    <text evidence="3">The sequence shown here is derived from an EMBL/GenBank/DDBJ whole genome shotgun (WGS) entry which is preliminary data.</text>
</comment>
<evidence type="ECO:0000313" key="4">
    <source>
        <dbReference type="Proteomes" id="UP000663850"/>
    </source>
</evidence>
<accession>A0A8H2WUV7</accession>
<feature type="signal peptide" evidence="2">
    <location>
        <begin position="1"/>
        <end position="21"/>
    </location>
</feature>
<protein>
    <submittedName>
        <fullName evidence="3">Uncharacterized protein</fullName>
    </submittedName>
</protein>